<sequence>MLLSMLLFYMLIGSVELYFLYRQQGKSKDIMIYLSIFSLVIILYLLGMFNIIDRNFASIIKIW</sequence>
<keyword evidence="2" id="KW-1185">Reference proteome</keyword>
<name>A0ACB5UJV0_9FIRM</name>
<organism evidence="1 2">
    <name type="scientific">Vallitalea maricola</name>
    <dbReference type="NCBI Taxonomy" id="3074433"/>
    <lineage>
        <taxon>Bacteria</taxon>
        <taxon>Bacillati</taxon>
        <taxon>Bacillota</taxon>
        <taxon>Clostridia</taxon>
        <taxon>Lachnospirales</taxon>
        <taxon>Vallitaleaceae</taxon>
        <taxon>Vallitalea</taxon>
    </lineage>
</organism>
<protein>
    <submittedName>
        <fullName evidence="1">Uncharacterized protein</fullName>
    </submittedName>
</protein>
<accession>A0ACB5UJV0</accession>
<comment type="caution">
    <text evidence="1">The sequence shown here is derived from an EMBL/GenBank/DDBJ whole genome shotgun (WGS) entry which is preliminary data.</text>
</comment>
<reference evidence="1" key="1">
    <citation type="submission" date="2023-09" db="EMBL/GenBank/DDBJ databases">
        <title>Vallitalea sediminicola and Vallitalea maricola sp. nov., anaerobic bacteria isolated from marine sediment.</title>
        <authorList>
            <person name="Hirano S."/>
            <person name="Maeda A."/>
            <person name="Terahara T."/>
            <person name="Mori K."/>
            <person name="Hamada M."/>
            <person name="Matsumoto R."/>
            <person name="Kobayashi T."/>
        </authorList>
    </citation>
    <scope>NUCLEOTIDE SEQUENCE</scope>
    <source>
        <strain evidence="1">AN17-2</strain>
    </source>
</reference>
<dbReference type="EMBL" id="BTPU01000031">
    <property type="protein sequence ID" value="GMQ62834.1"/>
    <property type="molecule type" value="Genomic_DNA"/>
</dbReference>
<gene>
    <name evidence="1" type="ORF">AN2V17_20660</name>
</gene>
<proteinExistence type="predicted"/>
<evidence type="ECO:0000313" key="2">
    <source>
        <dbReference type="Proteomes" id="UP001374599"/>
    </source>
</evidence>
<dbReference type="Proteomes" id="UP001374599">
    <property type="component" value="Unassembled WGS sequence"/>
</dbReference>
<evidence type="ECO:0000313" key="1">
    <source>
        <dbReference type="EMBL" id="GMQ62834.1"/>
    </source>
</evidence>